<accession>A0AAD6HJI9</accession>
<feature type="compositionally biased region" description="Acidic residues" evidence="1">
    <location>
        <begin position="265"/>
        <end position="274"/>
    </location>
</feature>
<reference evidence="2" key="1">
    <citation type="journal article" date="2023" name="IMA Fungus">
        <title>Comparative genomic study of the Penicillium genus elucidates a diverse pangenome and 15 lateral gene transfer events.</title>
        <authorList>
            <person name="Petersen C."/>
            <person name="Sorensen T."/>
            <person name="Nielsen M.R."/>
            <person name="Sondergaard T.E."/>
            <person name="Sorensen J.L."/>
            <person name="Fitzpatrick D.A."/>
            <person name="Frisvad J.C."/>
            <person name="Nielsen K.L."/>
        </authorList>
    </citation>
    <scope>NUCLEOTIDE SEQUENCE</scope>
    <source>
        <strain evidence="2">IBT 17514</strain>
    </source>
</reference>
<keyword evidence="3" id="KW-1185">Reference proteome</keyword>
<dbReference type="PANTHER" id="PTHR15992:SF5">
    <property type="entry name" value="HOLLIDAY JUNCTION RECOGNITION PROTEIN"/>
    <property type="match status" value="1"/>
</dbReference>
<feature type="region of interest" description="Disordered" evidence="1">
    <location>
        <begin position="172"/>
        <end position="386"/>
    </location>
</feature>
<dbReference type="GO" id="GO:0046982">
    <property type="term" value="F:protein heterodimerization activity"/>
    <property type="evidence" value="ECO:0007669"/>
    <property type="project" value="InterPro"/>
</dbReference>
<feature type="compositionally biased region" description="Polar residues" evidence="1">
    <location>
        <begin position="350"/>
        <end position="378"/>
    </location>
</feature>
<name>A0AAD6HJI9_9EURO</name>
<proteinExistence type="predicted"/>
<feature type="region of interest" description="Disordered" evidence="1">
    <location>
        <begin position="1"/>
        <end position="32"/>
    </location>
</feature>
<feature type="compositionally biased region" description="Acidic residues" evidence="1">
    <location>
        <begin position="21"/>
        <end position="32"/>
    </location>
</feature>
<comment type="caution">
    <text evidence="2">The sequence shown here is derived from an EMBL/GenBank/DDBJ whole genome shotgun (WGS) entry which is preliminary data.</text>
</comment>
<dbReference type="GO" id="GO:0042393">
    <property type="term" value="F:histone binding"/>
    <property type="evidence" value="ECO:0007669"/>
    <property type="project" value="InterPro"/>
</dbReference>
<sequence>MERPSKRPRLSPTVDHPGTDVPEEQDEEIEEEWDLQAARAHNDMRLKSIFEGIFSKYGKDFTGIGDEIDLQTGKLVVDNGHLSGMRQEDDAGEASEAWLHETALSDGETDDDRDGTGLPEKSLEISVADETELVKSPLNNALVDKGLDSKMAIKKSVINLINVPDPFYQDSGPVDPAWQAPALPTQFTTPTAETRYKNLSPRLPGFTRDRSPPGSGSLWSINQPARRPRTEGKPRATPSKRRPRAKRKYHSSPMVHDWSFAATPDGDESDDPLQESEPSPSVKRGKTENLRGKYMQPPDYTDSPLSRQPLPESLLPRDDDQSAKEAEVNLDESHASEDDTQNHVAFEETPNLQQSDSYATPHSHVADTTTPSDNTPTKSPRGLEPDEAKLIVRMRHMQKKKWQEIHDCLPGRTRAGIYQWNIHHWTARRESPPPLSAPWSKSEVQTLHHLKDETGLSWLDITDKFAHRTKAEIEFELLRLWVGDEVWLGEGYRAPEQSIQQDEAYDDKQSDAPEENVAPDEDPSPESPGDDDSFIFVRKKPQEPQEPIRVFEDLVDESDEEGDDPLASSPSKLSAIYIDSPSVSRQGSRTPRRSPAKRFNFII</sequence>
<dbReference type="Gene3D" id="1.10.20.10">
    <property type="entry name" value="Histone, subunit A"/>
    <property type="match status" value="1"/>
</dbReference>
<feature type="compositionally biased region" description="Acidic residues" evidence="1">
    <location>
        <begin position="512"/>
        <end position="533"/>
    </location>
</feature>
<feature type="compositionally biased region" description="Basic and acidic residues" evidence="1">
    <location>
        <begin position="315"/>
        <end position="341"/>
    </location>
</feature>
<feature type="region of interest" description="Disordered" evidence="1">
    <location>
        <begin position="493"/>
        <end position="603"/>
    </location>
</feature>
<evidence type="ECO:0000313" key="3">
    <source>
        <dbReference type="Proteomes" id="UP001215712"/>
    </source>
</evidence>
<dbReference type="GO" id="GO:0005634">
    <property type="term" value="C:nucleus"/>
    <property type="evidence" value="ECO:0007669"/>
    <property type="project" value="InterPro"/>
</dbReference>
<feature type="compositionally biased region" description="Basic residues" evidence="1">
    <location>
        <begin position="238"/>
        <end position="250"/>
    </location>
</feature>
<gene>
    <name evidence="2" type="ORF">N7493_006778</name>
</gene>
<protein>
    <recommendedName>
        <fullName evidence="4">Myb-like domain-containing protein</fullName>
    </recommendedName>
</protein>
<dbReference type="Pfam" id="PF10384">
    <property type="entry name" value="Scm3"/>
    <property type="match status" value="1"/>
</dbReference>
<evidence type="ECO:0008006" key="4">
    <source>
        <dbReference type="Google" id="ProtNLM"/>
    </source>
</evidence>
<dbReference type="AlphaFoldDB" id="A0AAD6HJI9"/>
<dbReference type="InterPro" id="IPR018465">
    <property type="entry name" value="Scm3/HJURP"/>
</dbReference>
<dbReference type="SUPFAM" id="SSF46689">
    <property type="entry name" value="Homeodomain-like"/>
    <property type="match status" value="1"/>
</dbReference>
<feature type="region of interest" description="Disordered" evidence="1">
    <location>
        <begin position="84"/>
        <end position="124"/>
    </location>
</feature>
<dbReference type="EMBL" id="JAQJAN010000009">
    <property type="protein sequence ID" value="KAJ5719900.1"/>
    <property type="molecule type" value="Genomic_DNA"/>
</dbReference>
<dbReference type="InterPro" id="IPR009057">
    <property type="entry name" value="Homeodomain-like_sf"/>
</dbReference>
<evidence type="ECO:0000256" key="1">
    <source>
        <dbReference type="SAM" id="MobiDB-lite"/>
    </source>
</evidence>
<evidence type="ECO:0000313" key="2">
    <source>
        <dbReference type="EMBL" id="KAJ5719900.1"/>
    </source>
</evidence>
<feature type="compositionally biased region" description="Acidic residues" evidence="1">
    <location>
        <begin position="553"/>
        <end position="564"/>
    </location>
</feature>
<organism evidence="2 3">
    <name type="scientific">Penicillium malachiteum</name>
    <dbReference type="NCBI Taxonomy" id="1324776"/>
    <lineage>
        <taxon>Eukaryota</taxon>
        <taxon>Fungi</taxon>
        <taxon>Dikarya</taxon>
        <taxon>Ascomycota</taxon>
        <taxon>Pezizomycotina</taxon>
        <taxon>Eurotiomycetes</taxon>
        <taxon>Eurotiomycetidae</taxon>
        <taxon>Eurotiales</taxon>
        <taxon>Aspergillaceae</taxon>
        <taxon>Penicillium</taxon>
    </lineage>
</organism>
<reference evidence="2" key="2">
    <citation type="submission" date="2023-01" db="EMBL/GenBank/DDBJ databases">
        <authorList>
            <person name="Petersen C."/>
        </authorList>
    </citation>
    <scope>NUCLEOTIDE SEQUENCE</scope>
    <source>
        <strain evidence="2">IBT 17514</strain>
    </source>
</reference>
<dbReference type="InterPro" id="IPR009072">
    <property type="entry name" value="Histone-fold"/>
</dbReference>
<dbReference type="PANTHER" id="PTHR15992">
    <property type="entry name" value="HOLLIDAY JUNCTION RECOGNITION PROTEIN"/>
    <property type="match status" value="1"/>
</dbReference>
<dbReference type="Proteomes" id="UP001215712">
    <property type="component" value="Unassembled WGS sequence"/>
</dbReference>